<evidence type="ECO:0000259" key="1">
    <source>
        <dbReference type="Pfam" id="PF18593"/>
    </source>
</evidence>
<dbReference type="Proteomes" id="UP001369736">
    <property type="component" value="Unassembled WGS sequence"/>
</dbReference>
<dbReference type="EMBL" id="JBBEGM010000003">
    <property type="protein sequence ID" value="MEJ2861422.1"/>
    <property type="molecule type" value="Genomic_DNA"/>
</dbReference>
<dbReference type="InterPro" id="IPR041129">
    <property type="entry name" value="CdiI_2"/>
</dbReference>
<organism evidence="2 3">
    <name type="scientific">Actinomycetospora flava</name>
    <dbReference type="NCBI Taxonomy" id="3129232"/>
    <lineage>
        <taxon>Bacteria</taxon>
        <taxon>Bacillati</taxon>
        <taxon>Actinomycetota</taxon>
        <taxon>Actinomycetes</taxon>
        <taxon>Pseudonocardiales</taxon>
        <taxon>Pseudonocardiaceae</taxon>
        <taxon>Actinomycetospora</taxon>
    </lineage>
</organism>
<evidence type="ECO:0000313" key="2">
    <source>
        <dbReference type="EMBL" id="MEJ2861422.1"/>
    </source>
</evidence>
<evidence type="ECO:0000313" key="3">
    <source>
        <dbReference type="Proteomes" id="UP001369736"/>
    </source>
</evidence>
<proteinExistence type="predicted"/>
<dbReference type="RefSeq" id="WP_337702088.1">
    <property type="nucleotide sequence ID" value="NZ_JBBEGM010000003.1"/>
</dbReference>
<name>A0ABU8M220_9PSEU</name>
<reference evidence="2 3" key="1">
    <citation type="submission" date="2024-03" db="EMBL/GenBank/DDBJ databases">
        <title>Actinomycetospora sp. OC33-EN07, a novel actinomycete isolated from wild orchid (Aerides multiflora).</title>
        <authorList>
            <person name="Suriyachadkun C."/>
        </authorList>
    </citation>
    <scope>NUCLEOTIDE SEQUENCE [LARGE SCALE GENOMIC DNA]</scope>
    <source>
        <strain evidence="2 3">OC33-EN07</strain>
    </source>
</reference>
<sequence length="111" mass="12655">MDIDPEALEWRELRTLFGAYLHQDLHEEHGSPQQAVQDFCRESTPAQLEDAADQVHRLLEITTDDASAEKATDAFYLAYAPEHDGLTMRGWLTELERTLRTGATARRDEPT</sequence>
<comment type="caution">
    <text evidence="2">The sequence shown here is derived from an EMBL/GenBank/DDBJ whole genome shotgun (WGS) entry which is preliminary data.</text>
</comment>
<dbReference type="Pfam" id="PF18593">
    <property type="entry name" value="CdiI_2"/>
    <property type="match status" value="1"/>
</dbReference>
<protein>
    <submittedName>
        <fullName evidence="2">Contact-dependent growth inhibition system immunity protein</fullName>
    </submittedName>
</protein>
<feature type="domain" description="CdiI immunity protein" evidence="1">
    <location>
        <begin position="9"/>
        <end position="98"/>
    </location>
</feature>
<accession>A0ABU8M220</accession>
<keyword evidence="3" id="KW-1185">Reference proteome</keyword>
<gene>
    <name evidence="2" type="ORF">WCD58_09655</name>
</gene>